<evidence type="ECO:0000313" key="2">
    <source>
        <dbReference type="Proteomes" id="UP000185207"/>
    </source>
</evidence>
<sequence length="170" mass="20037">MKKIITFFCFLSLLSCTKENYIETKKEGDLVQKITYSKGIVTNSKTYNSGKLETEFIYVNGTINKVYQYYPSKKVHSFSYLLKKPNHFFTKIYFENGKTVSEGEGDYFMNKKIFLRRGGWIFYNKSGTAYSILEFVNDGEKEYLQQETIYDTLKKKIIKDVKYENPILVK</sequence>
<dbReference type="STRING" id="1416779.SAMN05444409_2005"/>
<name>A0A1N6GRB2_9FLAO</name>
<dbReference type="EMBL" id="FSRK01000001">
    <property type="protein sequence ID" value="SIO10096.1"/>
    <property type="molecule type" value="Genomic_DNA"/>
</dbReference>
<dbReference type="OrthoDB" id="1260462at2"/>
<accession>A0A1N6GRB2</accession>
<protein>
    <submittedName>
        <fullName evidence="1">Uncharacterized protein</fullName>
    </submittedName>
</protein>
<proteinExistence type="predicted"/>
<reference evidence="2" key="1">
    <citation type="submission" date="2016-11" db="EMBL/GenBank/DDBJ databases">
        <authorList>
            <person name="Varghese N."/>
            <person name="Submissions S."/>
        </authorList>
    </citation>
    <scope>NUCLEOTIDE SEQUENCE [LARGE SCALE GENOMIC DNA]</scope>
    <source>
        <strain evidence="2">DSM 27623</strain>
    </source>
</reference>
<dbReference type="Proteomes" id="UP000185207">
    <property type="component" value="Unassembled WGS sequence"/>
</dbReference>
<keyword evidence="2" id="KW-1185">Reference proteome</keyword>
<dbReference type="RefSeq" id="WP_074235116.1">
    <property type="nucleotide sequence ID" value="NZ_FSRK01000001.1"/>
</dbReference>
<dbReference type="PROSITE" id="PS51257">
    <property type="entry name" value="PROKAR_LIPOPROTEIN"/>
    <property type="match status" value="1"/>
</dbReference>
<dbReference type="AlphaFoldDB" id="A0A1N6GRB2"/>
<gene>
    <name evidence="1" type="ORF">SAMN05444409_2005</name>
</gene>
<evidence type="ECO:0000313" key="1">
    <source>
        <dbReference type="EMBL" id="SIO10096.1"/>
    </source>
</evidence>
<dbReference type="Gene3D" id="3.90.930.1">
    <property type="match status" value="1"/>
</dbReference>
<organism evidence="1 2">
    <name type="scientific">Epilithonimonas zeae</name>
    <dbReference type="NCBI Taxonomy" id="1416779"/>
    <lineage>
        <taxon>Bacteria</taxon>
        <taxon>Pseudomonadati</taxon>
        <taxon>Bacteroidota</taxon>
        <taxon>Flavobacteriia</taxon>
        <taxon>Flavobacteriales</taxon>
        <taxon>Weeksellaceae</taxon>
        <taxon>Chryseobacterium group</taxon>
        <taxon>Epilithonimonas</taxon>
    </lineage>
</organism>